<protein>
    <recommendedName>
        <fullName evidence="4">Lipoprotein</fullName>
    </recommendedName>
</protein>
<dbReference type="RefSeq" id="WP_284352419.1">
    <property type="nucleotide sequence ID" value="NZ_BRXS01000007.1"/>
</dbReference>
<dbReference type="AlphaFoldDB" id="A0AA37QCW2"/>
<evidence type="ECO:0000256" key="1">
    <source>
        <dbReference type="SAM" id="SignalP"/>
    </source>
</evidence>
<accession>A0AA37QCW2</accession>
<feature type="signal peptide" evidence="1">
    <location>
        <begin position="1"/>
        <end position="23"/>
    </location>
</feature>
<organism evidence="2 3">
    <name type="scientific">Roseisolibacter agri</name>
    <dbReference type="NCBI Taxonomy" id="2014610"/>
    <lineage>
        <taxon>Bacteria</taxon>
        <taxon>Pseudomonadati</taxon>
        <taxon>Gemmatimonadota</taxon>
        <taxon>Gemmatimonadia</taxon>
        <taxon>Gemmatimonadales</taxon>
        <taxon>Gemmatimonadaceae</taxon>
        <taxon>Roseisolibacter</taxon>
    </lineage>
</organism>
<dbReference type="PROSITE" id="PS51257">
    <property type="entry name" value="PROKAR_LIPOPROTEIN"/>
    <property type="match status" value="1"/>
</dbReference>
<evidence type="ECO:0008006" key="4">
    <source>
        <dbReference type="Google" id="ProtNLM"/>
    </source>
</evidence>
<sequence length="166" mass="17141">MSIRQAVRAIVVAAPLLLSAACAGDAPTAIRPSGAAQFRRSGGEGEAPLPAPAPVVVPSVAATWSGLLSYPGSTRQESWIVRMDQKEATLDGTVERTVVGLSEGGKYKFVGSITSAGVVTLSIDNGGESNSRSTYRGQLSADGLSIEGTFTSYGVNSLPIPLTLYR</sequence>
<evidence type="ECO:0000313" key="3">
    <source>
        <dbReference type="Proteomes" id="UP001161325"/>
    </source>
</evidence>
<keyword evidence="1" id="KW-0732">Signal</keyword>
<feature type="chain" id="PRO_5041204804" description="Lipoprotein" evidence="1">
    <location>
        <begin position="24"/>
        <end position="166"/>
    </location>
</feature>
<reference evidence="2" key="1">
    <citation type="submission" date="2022-08" db="EMBL/GenBank/DDBJ databases">
        <title>Draft genome sequencing of Roseisolibacter agri AW1220.</title>
        <authorList>
            <person name="Tobiishi Y."/>
            <person name="Tonouchi A."/>
        </authorList>
    </citation>
    <scope>NUCLEOTIDE SEQUENCE</scope>
    <source>
        <strain evidence="2">AW1220</strain>
    </source>
</reference>
<keyword evidence="3" id="KW-1185">Reference proteome</keyword>
<comment type="caution">
    <text evidence="2">The sequence shown here is derived from an EMBL/GenBank/DDBJ whole genome shotgun (WGS) entry which is preliminary data.</text>
</comment>
<proteinExistence type="predicted"/>
<name>A0AA37QCW2_9BACT</name>
<dbReference type="EMBL" id="BRXS01000007">
    <property type="protein sequence ID" value="GLC27992.1"/>
    <property type="molecule type" value="Genomic_DNA"/>
</dbReference>
<dbReference type="Proteomes" id="UP001161325">
    <property type="component" value="Unassembled WGS sequence"/>
</dbReference>
<evidence type="ECO:0000313" key="2">
    <source>
        <dbReference type="EMBL" id="GLC27992.1"/>
    </source>
</evidence>
<gene>
    <name evidence="2" type="ORF">rosag_45050</name>
</gene>